<dbReference type="Pfam" id="PF25156">
    <property type="entry name" value="PNGase_A_C"/>
    <property type="match status" value="1"/>
</dbReference>
<evidence type="ECO:0000313" key="2">
    <source>
        <dbReference type="EMBL" id="ORY63859.1"/>
    </source>
</evidence>
<keyword evidence="3" id="KW-1185">Reference proteome</keyword>
<dbReference type="OrthoDB" id="1612078at2759"/>
<dbReference type="Proteomes" id="UP000193689">
    <property type="component" value="Unassembled WGS sequence"/>
</dbReference>
<dbReference type="RefSeq" id="XP_040715273.1">
    <property type="nucleotide sequence ID" value="XM_040855962.1"/>
</dbReference>
<feature type="domain" description="Peptide N-acetyl-beta-D-glucosaminyl asparaginase amidase A N-terminal" evidence="1">
    <location>
        <begin position="63"/>
        <end position="382"/>
    </location>
</feature>
<dbReference type="InterPro" id="IPR056948">
    <property type="entry name" value="PNGaseA_N"/>
</dbReference>
<dbReference type="EMBL" id="MCFJ01000007">
    <property type="protein sequence ID" value="ORY63859.1"/>
    <property type="molecule type" value="Genomic_DNA"/>
</dbReference>
<dbReference type="GeneID" id="63772174"/>
<dbReference type="STRING" id="1141098.A0A1Y2DXC5"/>
<dbReference type="Pfam" id="PF12222">
    <property type="entry name" value="PNGaseA"/>
    <property type="match status" value="1"/>
</dbReference>
<dbReference type="InParanoid" id="A0A1Y2DXC5"/>
<organism evidence="2 3">
    <name type="scientific">Pseudomassariella vexata</name>
    <dbReference type="NCBI Taxonomy" id="1141098"/>
    <lineage>
        <taxon>Eukaryota</taxon>
        <taxon>Fungi</taxon>
        <taxon>Dikarya</taxon>
        <taxon>Ascomycota</taxon>
        <taxon>Pezizomycotina</taxon>
        <taxon>Sordariomycetes</taxon>
        <taxon>Xylariomycetidae</taxon>
        <taxon>Amphisphaeriales</taxon>
        <taxon>Pseudomassariaceae</taxon>
        <taxon>Pseudomassariella</taxon>
    </lineage>
</organism>
<dbReference type="AlphaFoldDB" id="A0A1Y2DXC5"/>
<reference evidence="2 3" key="1">
    <citation type="submission" date="2016-07" db="EMBL/GenBank/DDBJ databases">
        <title>Pervasive Adenine N6-methylation of Active Genes in Fungi.</title>
        <authorList>
            <consortium name="DOE Joint Genome Institute"/>
            <person name="Mondo S.J."/>
            <person name="Dannebaum R.O."/>
            <person name="Kuo R.C."/>
            <person name="Labutti K."/>
            <person name="Haridas S."/>
            <person name="Kuo A."/>
            <person name="Salamov A."/>
            <person name="Ahrendt S.R."/>
            <person name="Lipzen A."/>
            <person name="Sullivan W."/>
            <person name="Andreopoulos W.B."/>
            <person name="Clum A."/>
            <person name="Lindquist E."/>
            <person name="Daum C."/>
            <person name="Ramamoorthy G.K."/>
            <person name="Gryganskyi A."/>
            <person name="Culley D."/>
            <person name="Magnuson J.K."/>
            <person name="James T.Y."/>
            <person name="O'Malley M.A."/>
            <person name="Stajich J.E."/>
            <person name="Spatafora J.W."/>
            <person name="Visel A."/>
            <person name="Grigoriev I.V."/>
        </authorList>
    </citation>
    <scope>NUCLEOTIDE SEQUENCE [LARGE SCALE GENOMIC DNA]</scope>
    <source>
        <strain evidence="2 3">CBS 129021</strain>
    </source>
</reference>
<evidence type="ECO:0000259" key="1">
    <source>
        <dbReference type="Pfam" id="PF12222"/>
    </source>
</evidence>
<proteinExistence type="predicted"/>
<name>A0A1Y2DXC5_9PEZI</name>
<sequence>MYGQLVKNAQLAATVTTTTSVAPNSTPLECFQVAEPILTPSGASYQSTDNQGSSVLESIEGNAQDSCSVVLMEYHFASSYGAPFVGDYTPPDCDFNRVIMNFTVHVRGRQFDRLALMYLGDTEVWRTSTAEPTATGIRWEYHKDMTQYLALWKEPQTLIFDLGNIINDVYTGILNTTLTATFFKSPVETGDHPPADLIVPISKRQGSTGAVSQFTVPADNATNTVSFPRNVNRAVFSVSACGQSTEEFWWSNVPQNAIDSFDATIGQYYGYSPWREVQVFIDGKLAGVQWPFPVIFTGGVVPSFHRPIVGIDAFDLREHEIDITPWLPLICDGNEHTFTIQVAGLGEDNSVTSTVGSNWYVTGKIFVWLDDEDSVTVGNITSIYNSAPVVSLTQSITQNSTGANETLDFDLAVSRTYSVSSTVKSQKKTGKATWSQTLSYSNIGGLYAYGYDGINTFETTGLDIATSPGVSYSTNYNYPLYCNVTEDISPEGNLTLWAELYQGLNLEVEGNAVFPTGLEAFKAISETADDEFVGSVLNTHRNGTAYFYEYGNSTYSTGFGSTTQKFRFGGLSKGGNVTTPGEELYYRDVTASNNTVISNYEVVAGGEPSSWTLASAPDAGLDGLVSAFPPSPKIGHGIKAFMSSGDL</sequence>
<protein>
    <submittedName>
        <fullName evidence="2">Peptide N-acetyl-beta-D-glucosaminyl asparaginase amidase A-domain-containing protein</fullName>
    </submittedName>
</protein>
<dbReference type="InterPro" id="IPR021102">
    <property type="entry name" value="PNGase_A"/>
</dbReference>
<dbReference type="PANTHER" id="PTHR31104">
    <property type="entry name" value="PEPTIDE-N4-(N-ACETYL-BETA-GLUCOSAMINYL)ASPARAGINE AMIDASE A PROTEIN"/>
    <property type="match status" value="1"/>
</dbReference>
<comment type="caution">
    <text evidence="2">The sequence shown here is derived from an EMBL/GenBank/DDBJ whole genome shotgun (WGS) entry which is preliminary data.</text>
</comment>
<evidence type="ECO:0000313" key="3">
    <source>
        <dbReference type="Proteomes" id="UP000193689"/>
    </source>
</evidence>
<accession>A0A1Y2DXC5</accession>
<gene>
    <name evidence="2" type="ORF">BCR38DRAFT_342637</name>
</gene>